<evidence type="ECO:0000259" key="1">
    <source>
        <dbReference type="PROSITE" id="PS50086"/>
    </source>
</evidence>
<feature type="domain" description="Rab-GAP TBC" evidence="1">
    <location>
        <begin position="336"/>
        <end position="595"/>
    </location>
</feature>
<proteinExistence type="predicted"/>
<comment type="caution">
    <text evidence="2">The sequence shown here is derived from an EMBL/GenBank/DDBJ whole genome shotgun (WGS) entry which is preliminary data.</text>
</comment>
<dbReference type="SMART" id="SM00164">
    <property type="entry name" value="TBC"/>
    <property type="match status" value="1"/>
</dbReference>
<dbReference type="PANTHER" id="PTHR47219:SF9">
    <property type="entry name" value="GTPASE ACTIVATING PROTEIN AND CENTROSOME-ASSOCIATED, ISOFORM B"/>
    <property type="match status" value="1"/>
</dbReference>
<accession>A0A8J5QFV8</accession>
<name>A0A8J5QFV8_9ASCO</name>
<dbReference type="GO" id="GO:0030427">
    <property type="term" value="C:site of polarized growth"/>
    <property type="evidence" value="ECO:0007669"/>
    <property type="project" value="UniProtKB-ARBA"/>
</dbReference>
<protein>
    <recommendedName>
        <fullName evidence="1">Rab-GAP TBC domain-containing protein</fullName>
    </recommendedName>
</protein>
<dbReference type="InterPro" id="IPR000195">
    <property type="entry name" value="Rab-GAP-TBC_dom"/>
</dbReference>
<dbReference type="Proteomes" id="UP000694255">
    <property type="component" value="Unassembled WGS sequence"/>
</dbReference>
<dbReference type="EMBL" id="JAGSYN010000120">
    <property type="protein sequence ID" value="KAG7663726.1"/>
    <property type="molecule type" value="Genomic_DNA"/>
</dbReference>
<dbReference type="PANTHER" id="PTHR47219">
    <property type="entry name" value="RAB GTPASE-ACTIVATING PROTEIN 1-LIKE"/>
    <property type="match status" value="1"/>
</dbReference>
<dbReference type="GO" id="GO:0005096">
    <property type="term" value="F:GTPase activator activity"/>
    <property type="evidence" value="ECO:0007669"/>
    <property type="project" value="TreeGrafter"/>
</dbReference>
<dbReference type="Pfam" id="PF00566">
    <property type="entry name" value="RabGAP-TBC"/>
    <property type="match status" value="1"/>
</dbReference>
<organism evidence="2 3">
    <name type="scientific">[Candida] subhashii</name>
    <dbReference type="NCBI Taxonomy" id="561895"/>
    <lineage>
        <taxon>Eukaryota</taxon>
        <taxon>Fungi</taxon>
        <taxon>Dikarya</taxon>
        <taxon>Ascomycota</taxon>
        <taxon>Saccharomycotina</taxon>
        <taxon>Pichiomycetes</taxon>
        <taxon>Debaryomycetaceae</taxon>
        <taxon>Spathaspora</taxon>
    </lineage>
</organism>
<dbReference type="AlphaFoldDB" id="A0A8J5QFV8"/>
<dbReference type="GeneID" id="73469536"/>
<gene>
    <name evidence="2" type="ORF">J8A68_002735</name>
</gene>
<keyword evidence="3" id="KW-1185">Reference proteome</keyword>
<dbReference type="GO" id="GO:0031267">
    <property type="term" value="F:small GTPase binding"/>
    <property type="evidence" value="ECO:0007669"/>
    <property type="project" value="TreeGrafter"/>
</dbReference>
<dbReference type="PROSITE" id="PS50086">
    <property type="entry name" value="TBC_RABGAP"/>
    <property type="match status" value="1"/>
</dbReference>
<reference evidence="2 3" key="1">
    <citation type="journal article" date="2021" name="DNA Res.">
        <title>Genome analysis of Candida subhashii reveals its hybrid nature and dual mitochondrial genome conformations.</title>
        <authorList>
            <person name="Mixao V."/>
            <person name="Hegedusova E."/>
            <person name="Saus E."/>
            <person name="Pryszcz L.P."/>
            <person name="Cillingova A."/>
            <person name="Nosek J."/>
            <person name="Gabaldon T."/>
        </authorList>
    </citation>
    <scope>NUCLEOTIDE SEQUENCE [LARGE SCALE GENOMIC DNA]</scope>
    <source>
        <strain evidence="2 3">CBS 10753</strain>
    </source>
</reference>
<sequence length="658" mass="76759">MTLSRSDFEDIPIGEARPRGPYTCANYRSQFRKQSVPLSQPRDDSPYVIQLNKTPSNLTPSQRLKLRKSNINHSISQLKTDETLIINKVKTNTVPTIIDNRDEEVDDSLFNVPFSQQLVALSQREKLIFDNQPRNYSFISNSTRASSIFSKHSYDDDSMSSLGIDDYDCCNAKSPPVLTKGFNSISKDAQELTLLFNKDETMQISEESFQKRKLLAEFAKMDMPSTPGSLQYSSDPNGPVPIPDPVHFNKYHSFTRPLWLPPKATPEKQKHHRQSQDLIQNAILEESKVQHKRLQDIKKLNKQRVKDVKAWENSFLVKKDYQDVNWNKLKDLSWKGISSKIRGTVWWKLQLLKGNKQFDEKFCSHYFDRFNDIEAHINNLNNMVSKYRRMGNESNCYFRQAQLSKDIENELSRVIIPHLSLHEAAQVYDSIQTDILHVFPDMNYFQNEHQVNELTKIVMIYMLYLYEKGEACKFSQLYYPGLLHFAAILLYNFKNRFKVLITLCQSMSDRLPNLLLSYMFGPTETKSLIKDSLNNYIVKKFEHMFRDRLSRVFIHFKIHNIDPFEYLPNLLLSAFSNLFNFDLASHVIDLIFFSHDNDETIIKLILGYMTKTEYKLFGSKQEILQTLLGSSIKNKNSVVFNYVNVGYEKEFIDLVKGM</sequence>
<dbReference type="InterPro" id="IPR050302">
    <property type="entry name" value="Rab_GAP_TBC_domain"/>
</dbReference>
<evidence type="ECO:0000313" key="3">
    <source>
        <dbReference type="Proteomes" id="UP000694255"/>
    </source>
</evidence>
<dbReference type="OrthoDB" id="289721at2759"/>
<dbReference type="RefSeq" id="XP_049263958.1">
    <property type="nucleotide sequence ID" value="XM_049406516.1"/>
</dbReference>
<evidence type="ECO:0000313" key="2">
    <source>
        <dbReference type="EMBL" id="KAG7663726.1"/>
    </source>
</evidence>